<name>A0A2X2SY72_9ENTR</name>
<protein>
    <submittedName>
        <fullName evidence="1">Uncharacterized protein</fullName>
    </submittedName>
</protein>
<dbReference type="EMBL" id="UAVU01000003">
    <property type="protein sequence ID" value="SQA96964.1"/>
    <property type="molecule type" value="Genomic_DNA"/>
</dbReference>
<dbReference type="Proteomes" id="UP000251197">
    <property type="component" value="Unassembled WGS sequence"/>
</dbReference>
<accession>A0A2X2SY72</accession>
<organism evidence="1 2">
    <name type="scientific">Cedecea neteri</name>
    <dbReference type="NCBI Taxonomy" id="158822"/>
    <lineage>
        <taxon>Bacteria</taxon>
        <taxon>Pseudomonadati</taxon>
        <taxon>Pseudomonadota</taxon>
        <taxon>Gammaproteobacteria</taxon>
        <taxon>Enterobacterales</taxon>
        <taxon>Enterobacteriaceae</taxon>
        <taxon>Cedecea</taxon>
    </lineage>
</organism>
<evidence type="ECO:0000313" key="2">
    <source>
        <dbReference type="Proteomes" id="UP000251197"/>
    </source>
</evidence>
<sequence length="75" mass="8831">MVSSNYFQQIQTTPKIKHNKNQNASKKDLIKTIKKKQHDVSSFIPPLIFTKSTHHYRYHLNLININIINSLIIDE</sequence>
<proteinExistence type="predicted"/>
<dbReference type="AlphaFoldDB" id="A0A2X2SY72"/>
<evidence type="ECO:0000313" key="1">
    <source>
        <dbReference type="EMBL" id="SQA96964.1"/>
    </source>
</evidence>
<gene>
    <name evidence="1" type="ORF">NCTC12120_00737</name>
</gene>
<reference evidence="1 2" key="1">
    <citation type="submission" date="2018-06" db="EMBL/GenBank/DDBJ databases">
        <authorList>
            <consortium name="Pathogen Informatics"/>
            <person name="Doyle S."/>
        </authorList>
    </citation>
    <scope>NUCLEOTIDE SEQUENCE [LARGE SCALE GENOMIC DNA]</scope>
    <source>
        <strain evidence="1 2">NCTC12120</strain>
    </source>
</reference>